<dbReference type="EMBL" id="CP002352">
    <property type="protein sequence ID" value="ADV44347.1"/>
    <property type="molecule type" value="Genomic_DNA"/>
</dbReference>
<organism evidence="1 2">
    <name type="scientific">Bacteroides helcogenes (strain ATCC 35417 / DSM 20613 / JCM 6297 / CCUG 15421 / P 36-108)</name>
    <dbReference type="NCBI Taxonomy" id="693979"/>
    <lineage>
        <taxon>Bacteria</taxon>
        <taxon>Pseudomonadati</taxon>
        <taxon>Bacteroidota</taxon>
        <taxon>Bacteroidia</taxon>
        <taxon>Bacteroidales</taxon>
        <taxon>Bacteroidaceae</taxon>
        <taxon>Bacteroides</taxon>
    </lineage>
</organism>
<dbReference type="KEGG" id="bhl:Bache_2379"/>
<evidence type="ECO:0000313" key="1">
    <source>
        <dbReference type="EMBL" id="ADV44347.1"/>
    </source>
</evidence>
<reference evidence="1 2" key="2">
    <citation type="journal article" date="2011" name="Stand. Genomic Sci.">
        <title>Complete genome sequence of Bacteroides helcogenes type strain (P 36-108).</title>
        <authorList>
            <person name="Pati A."/>
            <person name="Gronow S."/>
            <person name="Zeytun A."/>
            <person name="Lapidus A."/>
            <person name="Nolan M."/>
            <person name="Hammon N."/>
            <person name="Deshpande S."/>
            <person name="Cheng J.F."/>
            <person name="Tapia R."/>
            <person name="Han C."/>
            <person name="Goodwin L."/>
            <person name="Pitluck S."/>
            <person name="Liolios K."/>
            <person name="Pagani I."/>
            <person name="Ivanova N."/>
            <person name="Mavromatis K."/>
            <person name="Chen A."/>
            <person name="Palaniappan K."/>
            <person name="Land M."/>
            <person name="Hauser L."/>
            <person name="Chang Y.J."/>
            <person name="Jeffries C.D."/>
            <person name="Detter J.C."/>
            <person name="Brambilla E."/>
            <person name="Rohde M."/>
            <person name="Goker M."/>
            <person name="Woyke T."/>
            <person name="Bristow J."/>
            <person name="Eisen J.A."/>
            <person name="Markowitz V."/>
            <person name="Hugenholtz P."/>
            <person name="Kyrpides N.C."/>
            <person name="Klenk H.P."/>
            <person name="Lucas S."/>
        </authorList>
    </citation>
    <scope>NUCLEOTIDE SEQUENCE [LARGE SCALE GENOMIC DNA]</scope>
    <source>
        <strain evidence="2">ATCC 35417 / DSM 20613 / JCM 6297 / CCUG 15421 / P 36-108</strain>
    </source>
</reference>
<sequence>MTVVCYRIPLHDEILGSGIFYWDRMMADINADSTESHHFSVGHFILSMQYDCFYFALQKLDSFSASSVSKVYKDTFLFLCTLKESYILKVEAL</sequence>
<name>E6SU74_BACT6</name>
<dbReference type="HOGENOM" id="CLU_2393771_0_0_10"/>
<protein>
    <submittedName>
        <fullName evidence="1">Uncharacterized protein</fullName>
    </submittedName>
</protein>
<dbReference type="Proteomes" id="UP000008630">
    <property type="component" value="Chromosome"/>
</dbReference>
<proteinExistence type="predicted"/>
<reference key="1">
    <citation type="submission" date="2010-11" db="EMBL/GenBank/DDBJ databases">
        <title>The complete genome of Bacteroides helcogenes P 36-108.</title>
        <authorList>
            <consortium name="US DOE Joint Genome Institute (JGI-PGF)"/>
            <person name="Lucas S."/>
            <person name="Copeland A."/>
            <person name="Lapidus A."/>
            <person name="Bruce D."/>
            <person name="Goodwin L."/>
            <person name="Pitluck S."/>
            <person name="Kyrpides N."/>
            <person name="Mavromatis K."/>
            <person name="Ivanova N."/>
            <person name="Zeytun A."/>
            <person name="Brettin T."/>
            <person name="Detter J.C."/>
            <person name="Tapia R."/>
            <person name="Han C."/>
            <person name="Land M."/>
            <person name="Hauser L."/>
            <person name="Markowitz V."/>
            <person name="Cheng J.-F."/>
            <person name="Hugenholtz P."/>
            <person name="Woyke T."/>
            <person name="Wu D."/>
            <person name="Gronow S."/>
            <person name="Wellnitz S."/>
            <person name="Brambilla E."/>
            <person name="Klenk H.-P."/>
            <person name="Eisen J.A."/>
        </authorList>
    </citation>
    <scope>NUCLEOTIDE SEQUENCE</scope>
    <source>
        <strain>P 36-108</strain>
    </source>
</reference>
<accession>E6SU74</accession>
<gene>
    <name evidence="1" type="ordered locus">Bache_2379</name>
</gene>
<dbReference type="PATRIC" id="fig|693979.3.peg.2493"/>
<dbReference type="AlphaFoldDB" id="E6SU74"/>
<evidence type="ECO:0000313" key="2">
    <source>
        <dbReference type="Proteomes" id="UP000008630"/>
    </source>
</evidence>
<keyword evidence="2" id="KW-1185">Reference proteome</keyword>